<keyword evidence="3" id="KW-0067">ATP-binding</keyword>
<dbReference type="EMBL" id="QKKF02033175">
    <property type="protein sequence ID" value="RZF33934.1"/>
    <property type="molecule type" value="Genomic_DNA"/>
</dbReference>
<feature type="compositionally biased region" description="Low complexity" evidence="4">
    <location>
        <begin position="276"/>
        <end position="287"/>
    </location>
</feature>
<dbReference type="GO" id="GO:0005524">
    <property type="term" value="F:ATP binding"/>
    <property type="evidence" value="ECO:0007669"/>
    <property type="project" value="UniProtKB-KW"/>
</dbReference>
<dbReference type="EMBL" id="MW353860">
    <property type="protein sequence ID" value="QTR32611.1"/>
    <property type="molecule type" value="mRNA"/>
</dbReference>
<dbReference type="GO" id="GO:0036064">
    <property type="term" value="C:ciliary basal body"/>
    <property type="evidence" value="ECO:0007669"/>
    <property type="project" value="TreeGrafter"/>
</dbReference>
<reference evidence="6" key="2">
    <citation type="submission" date="2019-02" db="EMBL/GenBank/DDBJ databases">
        <authorList>
            <person name="Zhu J."/>
            <person name="Jiang F."/>
            <person name="Wang X."/>
            <person name="Yang P."/>
            <person name="Bao Y."/>
            <person name="Zhao W."/>
            <person name="Wang W."/>
            <person name="Lu H."/>
            <person name="Wang Q."/>
            <person name="Cui N."/>
            <person name="Li J."/>
            <person name="Chen X."/>
            <person name="Luo L."/>
            <person name="Yu J."/>
            <person name="Kang L."/>
            <person name="Cui F."/>
        </authorList>
    </citation>
    <scope>NUCLEOTIDE SEQUENCE</scope>
    <source>
        <strain evidence="6">Lst14</strain>
        <tissue evidence="6">Whole body</tissue>
    </source>
</reference>
<accession>A0A482WK94</accession>
<dbReference type="FunCoup" id="A0A482WK94">
    <property type="interactions" value="520"/>
</dbReference>
<dbReference type="SUPFAM" id="SSF56059">
    <property type="entry name" value="Glutathione synthetase ATP-binding domain-like"/>
    <property type="match status" value="1"/>
</dbReference>
<feature type="compositionally biased region" description="Low complexity" evidence="4">
    <location>
        <begin position="915"/>
        <end position="924"/>
    </location>
</feature>
<dbReference type="OrthoDB" id="202825at2759"/>
<gene>
    <name evidence="5" type="primary">TTLL4</name>
    <name evidence="6" type="ORF">LSTR_LSTR014407</name>
</gene>
<feature type="region of interest" description="Disordered" evidence="4">
    <location>
        <begin position="271"/>
        <end position="314"/>
    </location>
</feature>
<keyword evidence="7" id="KW-1185">Reference proteome</keyword>
<dbReference type="AlphaFoldDB" id="A0A482WK94"/>
<dbReference type="InterPro" id="IPR004344">
    <property type="entry name" value="TTL/TTLL_fam"/>
</dbReference>
<dbReference type="PANTHER" id="PTHR12241:SF162">
    <property type="entry name" value="TUBULIN MONOGLUTAMYLASE TTLL4"/>
    <property type="match status" value="1"/>
</dbReference>
<evidence type="ECO:0000256" key="2">
    <source>
        <dbReference type="ARBA" id="ARBA00022741"/>
    </source>
</evidence>
<feature type="region of interest" description="Disordered" evidence="4">
    <location>
        <begin position="207"/>
        <end position="246"/>
    </location>
</feature>
<evidence type="ECO:0000313" key="5">
    <source>
        <dbReference type="EMBL" id="QTR32611.1"/>
    </source>
</evidence>
<keyword evidence="2" id="KW-0547">Nucleotide-binding</keyword>
<feature type="compositionally biased region" description="Basic and acidic residues" evidence="4">
    <location>
        <begin position="300"/>
        <end position="311"/>
    </location>
</feature>
<evidence type="ECO:0000256" key="1">
    <source>
        <dbReference type="ARBA" id="ARBA00022598"/>
    </source>
</evidence>
<dbReference type="Proteomes" id="UP000291343">
    <property type="component" value="Unassembled WGS sequence"/>
</dbReference>
<feature type="compositionally biased region" description="Basic and acidic residues" evidence="4">
    <location>
        <begin position="72"/>
        <end position="86"/>
    </location>
</feature>
<reference evidence="6 7" key="1">
    <citation type="journal article" date="2017" name="Gigascience">
        <title>Genome sequence of the small brown planthopper, Laodelphax striatellus.</title>
        <authorList>
            <person name="Zhu J."/>
            <person name="Jiang F."/>
            <person name="Wang X."/>
            <person name="Yang P."/>
            <person name="Bao Y."/>
            <person name="Zhao W."/>
            <person name="Wang W."/>
            <person name="Lu H."/>
            <person name="Wang Q."/>
            <person name="Cui N."/>
            <person name="Li J."/>
            <person name="Chen X."/>
            <person name="Luo L."/>
            <person name="Yu J."/>
            <person name="Kang L."/>
            <person name="Cui F."/>
        </authorList>
    </citation>
    <scope>NUCLEOTIDE SEQUENCE [LARGE SCALE GENOMIC DNA]</scope>
    <source>
        <strain evidence="6">Lst14</strain>
        <tissue evidence="6">Whole body</tissue>
    </source>
</reference>
<dbReference type="PROSITE" id="PS51221">
    <property type="entry name" value="TTL"/>
    <property type="match status" value="1"/>
</dbReference>
<dbReference type="SMR" id="A0A482WK94"/>
<evidence type="ECO:0000313" key="7">
    <source>
        <dbReference type="Proteomes" id="UP000291343"/>
    </source>
</evidence>
<dbReference type="InParanoid" id="A0A482WK94"/>
<feature type="compositionally biased region" description="Basic and acidic residues" evidence="4">
    <location>
        <begin position="207"/>
        <end position="225"/>
    </location>
</feature>
<dbReference type="GO" id="GO:0000226">
    <property type="term" value="P:microtubule cytoskeleton organization"/>
    <property type="evidence" value="ECO:0007669"/>
    <property type="project" value="TreeGrafter"/>
</dbReference>
<dbReference type="GO" id="GO:0015631">
    <property type="term" value="F:tubulin binding"/>
    <property type="evidence" value="ECO:0007669"/>
    <property type="project" value="TreeGrafter"/>
</dbReference>
<dbReference type="Gene3D" id="3.30.470.20">
    <property type="entry name" value="ATP-grasp fold, B domain"/>
    <property type="match status" value="1"/>
</dbReference>
<protein>
    <submittedName>
        <fullName evidence="5">Tubulin polyglutamylase</fullName>
    </submittedName>
</protein>
<sequence length="1011" mass="114835">MATPYVVQTVPSLGRPCTHDYCDHKGRGVYNDRPSAIHCCQPTASSRWGVESRTRERTSLSPSRRRSNSEGMEVRRPSEDRSHLGHSFKEYNLRSGSNYYERTRNSRKYYHCESASTDKCNKQTVAAAYPLVDTNPTPSHLSTFRTSSNICRQFLASCENNVDVRNRCVYFSKKCRNEAEQSPWGRRGSSAVQEDRYNQEVEKLRSRLRELKDSPQDGKRVRQNSDSDCGLASGLDPGTKRPRDNSHQIRPLIATLDEPVNPAMLVPRIPRKNIPSSEEVTSVSSDSEFADSACDEEDLKGEPELEGEERAIALPSPKISSIEVHCSLSHMVGDTLGSISLNDQIATEQQQQQQAPVLSNNQIGDNAVAVSHKSSTHPSLRVSLFSHVPPFIRFSTHEIFMVYISGSPLPSQIQSLLKWKLSRITPVIVRRTVYNSGFKIVRKSNEWCGTWGKHMKSLCFKTIRDFQKMNHFPGSFQIGRKDHLWRNLLRLMTKFGKKEFGFMPRTYILPQDNKLLRSAWEKHCGKDRWIVKPPASARGAGIKVIHKWSQIPKKCPLIVQKYISDPYLINGNKFDLRLYALVASINPLRIYLYDNGLVRFASVKYSNDLSTLVDRYMHLTNYSINKQSSQYTQNEDAAACQGHKWTLKALWSFLEKHRRVNVQQLWARMVDLVVKTVISGESSMTQLSHAHLTSRYCAYELFGVDILLDEDLKPWLLEVNISPSLHSSTPLDTAVKGLLVRDLLNLAGYQIPSKMTATQQESLVPNLGINGSLCYDQRLYTTVLSPAERSKHNEYQQIESREEYLDSILEDLTPDDVRHLIQYEDELTQIGNFERIFPTNQTHEYFQFFDNPRYYNMLFDAWETRYHKNRSKGVQLLENLCLKNVHLEVDYAQQKRTKASTSLTQVHQAAAAAATAEAASGWSEAESEAADEQGGAEAADERGVPGGKRRLPATQPDKPREKWGIIPTAICRAARTRSGKPGVVTKPFPRSSYITRRSAAHIKAKNVRSKT</sequence>
<dbReference type="Pfam" id="PF03133">
    <property type="entry name" value="TTL"/>
    <property type="match status" value="1"/>
</dbReference>
<evidence type="ECO:0000313" key="6">
    <source>
        <dbReference type="EMBL" id="RZF33934.1"/>
    </source>
</evidence>
<keyword evidence="1" id="KW-0436">Ligase</keyword>
<dbReference type="STRING" id="195883.A0A482WK94"/>
<reference evidence="5" key="3">
    <citation type="journal article" name="PLoS Pathog.">
        <title>Coordination between terminal variation of the viral genome and insect microRNAs regulates rice stripe virus replication in insect vectors.</title>
        <authorList>
            <person name="Zhao W."/>
            <person name="Yu J."/>
            <person name="Jiang F."/>
            <person name="Wang W."/>
            <person name="Kang L."/>
            <person name="Cui F."/>
        </authorList>
    </citation>
    <scope>NUCLEOTIDE SEQUENCE</scope>
</reference>
<feature type="region of interest" description="Disordered" evidence="4">
    <location>
        <begin position="915"/>
        <end position="965"/>
    </location>
</feature>
<dbReference type="PANTHER" id="PTHR12241">
    <property type="entry name" value="TUBULIN POLYGLUTAMYLASE"/>
    <property type="match status" value="1"/>
</dbReference>
<feature type="region of interest" description="Disordered" evidence="4">
    <location>
        <begin position="50"/>
        <end position="86"/>
    </location>
</feature>
<organism evidence="6 7">
    <name type="scientific">Laodelphax striatellus</name>
    <name type="common">Small brown planthopper</name>
    <name type="synonym">Delphax striatella</name>
    <dbReference type="NCBI Taxonomy" id="195883"/>
    <lineage>
        <taxon>Eukaryota</taxon>
        <taxon>Metazoa</taxon>
        <taxon>Ecdysozoa</taxon>
        <taxon>Arthropoda</taxon>
        <taxon>Hexapoda</taxon>
        <taxon>Insecta</taxon>
        <taxon>Pterygota</taxon>
        <taxon>Neoptera</taxon>
        <taxon>Paraneoptera</taxon>
        <taxon>Hemiptera</taxon>
        <taxon>Auchenorrhyncha</taxon>
        <taxon>Fulgoroidea</taxon>
        <taxon>Delphacidae</taxon>
        <taxon>Criomorphinae</taxon>
        <taxon>Laodelphax</taxon>
    </lineage>
</organism>
<evidence type="ECO:0000256" key="3">
    <source>
        <dbReference type="ARBA" id="ARBA00022840"/>
    </source>
</evidence>
<name>A0A482WK94_LAOST</name>
<evidence type="ECO:0000256" key="4">
    <source>
        <dbReference type="SAM" id="MobiDB-lite"/>
    </source>
</evidence>
<dbReference type="GO" id="GO:0070740">
    <property type="term" value="F:tubulin-glutamic acid ligase activity"/>
    <property type="evidence" value="ECO:0007669"/>
    <property type="project" value="TreeGrafter"/>
</dbReference>
<proteinExistence type="evidence at transcript level"/>